<reference evidence="1 2" key="1">
    <citation type="journal article" date="2019" name="ISME J.">
        <title>Insights into ecological role of a new deltaproteobacterial order Candidatus Acidulodesulfobacterales by metagenomics and metatranscriptomics.</title>
        <authorList>
            <person name="Tan S."/>
            <person name="Liu J."/>
            <person name="Fang Y."/>
            <person name="Hedlund B.P."/>
            <person name="Lian Z.H."/>
            <person name="Huang L.Y."/>
            <person name="Li J.T."/>
            <person name="Huang L.N."/>
            <person name="Li W.J."/>
            <person name="Jiang H.C."/>
            <person name="Dong H.L."/>
            <person name="Shu W.S."/>
        </authorList>
    </citation>
    <scope>NUCLEOTIDE SEQUENCE [LARGE SCALE GENOMIC DNA]</scope>
    <source>
        <strain evidence="1">AP2</strain>
    </source>
</reference>
<dbReference type="GO" id="GO:0016884">
    <property type="term" value="F:carbon-nitrogen ligase activity, with glutamine as amido-N-donor"/>
    <property type="evidence" value="ECO:0007669"/>
    <property type="project" value="InterPro"/>
</dbReference>
<dbReference type="PANTHER" id="PTHR28055:SF1">
    <property type="entry name" value="ALTERED INHERITANCE OF MITOCHONDRIA PROTEIN 41, MITOCHONDRIAL"/>
    <property type="match status" value="1"/>
</dbReference>
<name>A0A519BF05_ACIG2</name>
<dbReference type="AlphaFoldDB" id="A0A519BF05"/>
<dbReference type="InterPro" id="IPR019004">
    <property type="entry name" value="YqeY/Aim41"/>
</dbReference>
<dbReference type="InterPro" id="IPR003789">
    <property type="entry name" value="Asn/Gln_tRNA_amidoTrase-B-like"/>
</dbReference>
<comment type="caution">
    <text evidence="1">The sequence shown here is derived from an EMBL/GenBank/DDBJ whole genome shotgun (WGS) entry which is preliminary data.</text>
</comment>
<organism evidence="1 2">
    <name type="scientific">Acididesulfobacter guangdongensis</name>
    <dbReference type="NCBI Taxonomy" id="2597225"/>
    <lineage>
        <taxon>Bacteria</taxon>
        <taxon>Deltaproteobacteria</taxon>
        <taxon>Candidatus Acidulodesulfobacterales</taxon>
        <taxon>Candidatus Acididesulfobacter</taxon>
    </lineage>
</organism>
<dbReference type="PANTHER" id="PTHR28055">
    <property type="entry name" value="ALTERED INHERITANCE OF MITOCHONDRIA PROTEIN 41, MITOCHONDRIAL"/>
    <property type="match status" value="1"/>
</dbReference>
<evidence type="ECO:0008006" key="3">
    <source>
        <dbReference type="Google" id="ProtNLM"/>
    </source>
</evidence>
<dbReference type="Proteomes" id="UP000316562">
    <property type="component" value="Unassembled WGS sequence"/>
</dbReference>
<gene>
    <name evidence="1" type="ORF">EVJ46_06525</name>
</gene>
<sequence>MTTLNEQIKSDFLIARKNNDSTKKNILTMILSDALKLTKEKNHGDTVSDDDIIKIIKSWIKKTEQSIEILTAGNKDISEPSKEKEILLSYIPKTWSNEETKSHIERISKEKNSKEISVIMKELKANYNGLYDNKIASELIKSL</sequence>
<proteinExistence type="predicted"/>
<dbReference type="Pfam" id="PF09424">
    <property type="entry name" value="YqeY"/>
    <property type="match status" value="1"/>
</dbReference>
<dbReference type="EMBL" id="SGBC01000003">
    <property type="protein sequence ID" value="RZD15850.1"/>
    <property type="molecule type" value="Genomic_DNA"/>
</dbReference>
<evidence type="ECO:0000313" key="2">
    <source>
        <dbReference type="Proteomes" id="UP000316562"/>
    </source>
</evidence>
<accession>A0A519BF05</accession>
<dbReference type="InterPro" id="IPR042184">
    <property type="entry name" value="YqeY/Aim41_N"/>
</dbReference>
<dbReference type="Gene3D" id="1.10.1510.10">
    <property type="entry name" value="Uncharacterised protein YqeY/AIM41 PF09424, N-terminal domain"/>
    <property type="match status" value="1"/>
</dbReference>
<dbReference type="SUPFAM" id="SSF89095">
    <property type="entry name" value="GatB/YqeY motif"/>
    <property type="match status" value="1"/>
</dbReference>
<evidence type="ECO:0000313" key="1">
    <source>
        <dbReference type="EMBL" id="RZD15850.1"/>
    </source>
</evidence>
<protein>
    <recommendedName>
        <fullName evidence="3">GatB/YqeY domain-containing protein</fullName>
    </recommendedName>
</protein>